<sequence length="229" mass="24260">MASLDAWESTHIGLHGLPATRKNQSKATVQPTIVKPTLVDPQTAFLVVDSHMAAYMSIAPSGAVAASPADCLAGAHNAIAQNSEGTHYFSSYAPHEKSKGQAPPVKHIIPYGLQQLPPTVLEDTVHAATPTSELASVEAGLTATELQLPPLLAGPSIHLHQHCGVTLTENTLRDVGQNLDQSEVLPLNSIESVFPSNSPSLDDPNMMPHPTPADPNMNLKTSSHLPQFM</sequence>
<organism evidence="2 3">
    <name type="scientific">Nyssa sinensis</name>
    <dbReference type="NCBI Taxonomy" id="561372"/>
    <lineage>
        <taxon>Eukaryota</taxon>
        <taxon>Viridiplantae</taxon>
        <taxon>Streptophyta</taxon>
        <taxon>Embryophyta</taxon>
        <taxon>Tracheophyta</taxon>
        <taxon>Spermatophyta</taxon>
        <taxon>Magnoliopsida</taxon>
        <taxon>eudicotyledons</taxon>
        <taxon>Gunneridae</taxon>
        <taxon>Pentapetalae</taxon>
        <taxon>asterids</taxon>
        <taxon>Cornales</taxon>
        <taxon>Nyssaceae</taxon>
        <taxon>Nyssa</taxon>
    </lineage>
</organism>
<proteinExistence type="predicted"/>
<name>A0A5J5B7W3_9ASTE</name>
<feature type="compositionally biased region" description="Polar residues" evidence="1">
    <location>
        <begin position="218"/>
        <end position="229"/>
    </location>
</feature>
<keyword evidence="3" id="KW-1185">Reference proteome</keyword>
<dbReference type="Proteomes" id="UP000325577">
    <property type="component" value="Linkage Group LG14"/>
</dbReference>
<evidence type="ECO:0000313" key="2">
    <source>
        <dbReference type="EMBL" id="KAA8538779.1"/>
    </source>
</evidence>
<dbReference type="AlphaFoldDB" id="A0A5J5B7W3"/>
<gene>
    <name evidence="2" type="ORF">F0562_025471</name>
</gene>
<evidence type="ECO:0000313" key="3">
    <source>
        <dbReference type="Proteomes" id="UP000325577"/>
    </source>
</evidence>
<feature type="region of interest" description="Disordered" evidence="1">
    <location>
        <begin position="193"/>
        <end position="229"/>
    </location>
</feature>
<protein>
    <submittedName>
        <fullName evidence="2">Uncharacterized protein</fullName>
    </submittedName>
</protein>
<accession>A0A5J5B7W3</accession>
<evidence type="ECO:0000256" key="1">
    <source>
        <dbReference type="SAM" id="MobiDB-lite"/>
    </source>
</evidence>
<reference evidence="2 3" key="1">
    <citation type="submission" date="2019-09" db="EMBL/GenBank/DDBJ databases">
        <title>A chromosome-level genome assembly of the Chinese tupelo Nyssa sinensis.</title>
        <authorList>
            <person name="Yang X."/>
            <person name="Kang M."/>
            <person name="Yang Y."/>
            <person name="Xiong H."/>
            <person name="Wang M."/>
            <person name="Zhang Z."/>
            <person name="Wang Z."/>
            <person name="Wu H."/>
            <person name="Ma T."/>
            <person name="Liu J."/>
            <person name="Xi Z."/>
        </authorList>
    </citation>
    <scope>NUCLEOTIDE SEQUENCE [LARGE SCALE GENOMIC DNA]</scope>
    <source>
        <strain evidence="2">J267</strain>
        <tissue evidence="2">Leaf</tissue>
    </source>
</reference>
<dbReference type="EMBL" id="CM018037">
    <property type="protein sequence ID" value="KAA8538779.1"/>
    <property type="molecule type" value="Genomic_DNA"/>
</dbReference>